<organism evidence="2 3">
    <name type="scientific">Brassica carinata</name>
    <name type="common">Ethiopian mustard</name>
    <name type="synonym">Abyssinian cabbage</name>
    <dbReference type="NCBI Taxonomy" id="52824"/>
    <lineage>
        <taxon>Eukaryota</taxon>
        <taxon>Viridiplantae</taxon>
        <taxon>Streptophyta</taxon>
        <taxon>Embryophyta</taxon>
        <taxon>Tracheophyta</taxon>
        <taxon>Spermatophyta</taxon>
        <taxon>Magnoliopsida</taxon>
        <taxon>eudicotyledons</taxon>
        <taxon>Gunneridae</taxon>
        <taxon>Pentapetalae</taxon>
        <taxon>rosids</taxon>
        <taxon>malvids</taxon>
        <taxon>Brassicales</taxon>
        <taxon>Brassicaceae</taxon>
        <taxon>Brassiceae</taxon>
        <taxon>Brassica</taxon>
    </lineage>
</organism>
<gene>
    <name evidence="2" type="ORF">Bca52824_016177</name>
</gene>
<accession>A0A8X7W375</accession>
<evidence type="ECO:0000313" key="2">
    <source>
        <dbReference type="EMBL" id="KAG2322964.1"/>
    </source>
</evidence>
<keyword evidence="3" id="KW-1185">Reference proteome</keyword>
<dbReference type="Proteomes" id="UP000886595">
    <property type="component" value="Unassembled WGS sequence"/>
</dbReference>
<evidence type="ECO:0000256" key="1">
    <source>
        <dbReference type="SAM" id="Coils"/>
    </source>
</evidence>
<sequence length="64" mass="7777">MDAYYGIPLSCWCTQPIIEEEYGLHFRRPWVISVLEELQRLRKRLNKLVDEIEELSKKLMSRRP</sequence>
<keyword evidence="1" id="KW-0175">Coiled coil</keyword>
<reference evidence="2 3" key="1">
    <citation type="submission" date="2020-02" db="EMBL/GenBank/DDBJ databases">
        <authorList>
            <person name="Ma Q."/>
            <person name="Huang Y."/>
            <person name="Song X."/>
            <person name="Pei D."/>
        </authorList>
    </citation>
    <scope>NUCLEOTIDE SEQUENCE [LARGE SCALE GENOMIC DNA]</scope>
    <source>
        <strain evidence="2">Sxm20200214</strain>
        <tissue evidence="2">Leaf</tissue>
    </source>
</reference>
<evidence type="ECO:0000313" key="3">
    <source>
        <dbReference type="Proteomes" id="UP000886595"/>
    </source>
</evidence>
<name>A0A8X7W375_BRACI</name>
<feature type="coiled-coil region" evidence="1">
    <location>
        <begin position="31"/>
        <end position="62"/>
    </location>
</feature>
<comment type="caution">
    <text evidence="2">The sequence shown here is derived from an EMBL/GenBank/DDBJ whole genome shotgun (WGS) entry which is preliminary data.</text>
</comment>
<protein>
    <submittedName>
        <fullName evidence="2">Uncharacterized protein</fullName>
    </submittedName>
</protein>
<proteinExistence type="predicted"/>
<dbReference type="EMBL" id="JAAMPC010000003">
    <property type="protein sequence ID" value="KAG2322964.1"/>
    <property type="molecule type" value="Genomic_DNA"/>
</dbReference>
<dbReference type="AlphaFoldDB" id="A0A8X7W375"/>